<dbReference type="EMBL" id="BAAAPN010000010">
    <property type="protein sequence ID" value="GAA1746273.1"/>
    <property type="molecule type" value="Genomic_DNA"/>
</dbReference>
<name>A0ABN2K173_9MICO</name>
<proteinExistence type="predicted"/>
<evidence type="ECO:0000313" key="3">
    <source>
        <dbReference type="Proteomes" id="UP001501475"/>
    </source>
</evidence>
<sequence>MTGLALRNWVLVIVGNIFVIILAVRAVGYYARRDWGDMTAHLVAAVVVAGVIFFPDQVITLLKNSWTMFTTG</sequence>
<reference evidence="3" key="1">
    <citation type="journal article" date="2019" name="Int. J. Syst. Evol. Microbiol.">
        <title>The Global Catalogue of Microorganisms (GCM) 10K type strain sequencing project: providing services to taxonomists for standard genome sequencing and annotation.</title>
        <authorList>
            <consortium name="The Broad Institute Genomics Platform"/>
            <consortium name="The Broad Institute Genome Sequencing Center for Infectious Disease"/>
            <person name="Wu L."/>
            <person name="Ma J."/>
        </authorList>
    </citation>
    <scope>NUCLEOTIDE SEQUENCE [LARGE SCALE GENOMIC DNA]</scope>
    <source>
        <strain evidence="3">JCM 15591</strain>
    </source>
</reference>
<organism evidence="2 3">
    <name type="scientific">Nostocoides vanveenii</name>
    <dbReference type="NCBI Taxonomy" id="330835"/>
    <lineage>
        <taxon>Bacteria</taxon>
        <taxon>Bacillati</taxon>
        <taxon>Actinomycetota</taxon>
        <taxon>Actinomycetes</taxon>
        <taxon>Micrococcales</taxon>
        <taxon>Intrasporangiaceae</taxon>
        <taxon>Nostocoides</taxon>
    </lineage>
</organism>
<evidence type="ECO:0000256" key="1">
    <source>
        <dbReference type="SAM" id="Phobius"/>
    </source>
</evidence>
<keyword evidence="1" id="KW-1133">Transmembrane helix</keyword>
<feature type="transmembrane region" description="Helical" evidence="1">
    <location>
        <begin position="42"/>
        <end position="62"/>
    </location>
</feature>
<evidence type="ECO:0000313" key="2">
    <source>
        <dbReference type="EMBL" id="GAA1746273.1"/>
    </source>
</evidence>
<dbReference type="RefSeq" id="WP_344061237.1">
    <property type="nucleotide sequence ID" value="NZ_BAAAPN010000010.1"/>
</dbReference>
<dbReference type="Proteomes" id="UP001501475">
    <property type="component" value="Unassembled WGS sequence"/>
</dbReference>
<comment type="caution">
    <text evidence="2">The sequence shown here is derived from an EMBL/GenBank/DDBJ whole genome shotgun (WGS) entry which is preliminary data.</text>
</comment>
<keyword evidence="1" id="KW-0472">Membrane</keyword>
<accession>A0ABN2K173</accession>
<keyword evidence="3" id="KW-1185">Reference proteome</keyword>
<protein>
    <submittedName>
        <fullName evidence="2">Uncharacterized protein</fullName>
    </submittedName>
</protein>
<keyword evidence="1" id="KW-0812">Transmembrane</keyword>
<gene>
    <name evidence="2" type="ORF">GCM10009810_03530</name>
</gene>
<feature type="transmembrane region" description="Helical" evidence="1">
    <location>
        <begin position="6"/>
        <end position="30"/>
    </location>
</feature>